<dbReference type="SUPFAM" id="SSF51182">
    <property type="entry name" value="RmlC-like cupins"/>
    <property type="match status" value="2"/>
</dbReference>
<dbReference type="eggNOG" id="COG1917">
    <property type="taxonomic scope" value="Bacteria"/>
</dbReference>
<proteinExistence type="predicted"/>
<accession>F4XZK3</accession>
<evidence type="ECO:0000313" key="3">
    <source>
        <dbReference type="EMBL" id="EGJ30008.1"/>
    </source>
</evidence>
<gene>
    <name evidence="3" type="ORF">LYNGBM3L_57730</name>
</gene>
<protein>
    <submittedName>
        <fullName evidence="3">Putative exosortase, PEP-CTERM interaction domain protein</fullName>
    </submittedName>
</protein>
<keyword evidence="4" id="KW-1185">Reference proteome</keyword>
<dbReference type="InterPro" id="IPR013096">
    <property type="entry name" value="Cupin_2"/>
</dbReference>
<dbReference type="PANTHER" id="PTHR36440">
    <property type="entry name" value="PUTATIVE (AFU_ORTHOLOGUE AFUA_8G07350)-RELATED"/>
    <property type="match status" value="1"/>
</dbReference>
<dbReference type="InterPro" id="IPR053146">
    <property type="entry name" value="QDO-like"/>
</dbReference>
<dbReference type="Pfam" id="PF07883">
    <property type="entry name" value="Cupin_2"/>
    <property type="match status" value="1"/>
</dbReference>
<name>F4XZK3_9CYAN</name>
<dbReference type="EMBL" id="GL890964">
    <property type="protein sequence ID" value="EGJ30008.1"/>
    <property type="molecule type" value="Genomic_DNA"/>
</dbReference>
<dbReference type="InterPro" id="IPR014710">
    <property type="entry name" value="RmlC-like_jellyroll"/>
</dbReference>
<keyword evidence="1" id="KW-0732">Signal</keyword>
<dbReference type="Proteomes" id="UP000003959">
    <property type="component" value="Unassembled WGS sequence"/>
</dbReference>
<evidence type="ECO:0000256" key="1">
    <source>
        <dbReference type="SAM" id="SignalP"/>
    </source>
</evidence>
<dbReference type="HOGENOM" id="CLU_539476_0_0_3"/>
<sequence length="505" mass="54889">MHPNTKSTVFHVASSFLLTLGISFPAEAHFSWDFHQHEQQDSSNVSSFTIPTNATEASNTLEITADGDTPVVLPDVDRPGFWLFSDNAEFVEIGDNTDGQLAVFDFTTLPGGPLPHYHTLEDEFVYVLDGEITYQLEDQLFTATPGTFISKPKDVLHAFVNAGEQPARHIEFVIPAGIDGLFEGLGQPGTSDNPPFPQLPTPELIEGGFQLLSDFGVVAPDSLLITPPQFGITQEGDPELVVIRPGEADGEASATLIVSNPEDDSTVAEIPVTFGDGERIQNVEITGIEGAENQNFELTLVDPIDTSIALLQNKALLTLGEDNTYTLIDGYSPDDFPLLLPDPNPNSFWLGGSNYTQVANVNQTEGLLSLFDVFIPEQNSGLEELLIAPTDLALYTLDGELTINVADQSFSADPNTFIYLPEGSKYSFSNLGQLSARTLLFTADNPYKLENFVKTFGVTNDEENVNIPEPSLISGLLLMACSAGALLNKNRKSLNENINFRVKLI</sequence>
<evidence type="ECO:0000313" key="4">
    <source>
        <dbReference type="Proteomes" id="UP000003959"/>
    </source>
</evidence>
<dbReference type="Gene3D" id="2.60.120.10">
    <property type="entry name" value="Jelly Rolls"/>
    <property type="match status" value="2"/>
</dbReference>
<feature type="domain" description="Cupin type-2" evidence="2">
    <location>
        <begin position="110"/>
        <end position="170"/>
    </location>
</feature>
<dbReference type="AlphaFoldDB" id="F4XZK3"/>
<organism evidence="3 4">
    <name type="scientific">Moorena producens 3L</name>
    <dbReference type="NCBI Taxonomy" id="489825"/>
    <lineage>
        <taxon>Bacteria</taxon>
        <taxon>Bacillati</taxon>
        <taxon>Cyanobacteriota</taxon>
        <taxon>Cyanophyceae</taxon>
        <taxon>Coleofasciculales</taxon>
        <taxon>Coleofasciculaceae</taxon>
        <taxon>Moorena</taxon>
    </lineage>
</organism>
<reference evidence="4" key="1">
    <citation type="journal article" date="2011" name="Proc. Natl. Acad. Sci. U.S.A.">
        <title>Genomic insights into the physiology and ecology of the marine filamentous cyanobacterium Lyngbya majuscula.</title>
        <authorList>
            <person name="Jones A.C."/>
            <person name="Monroe E.A."/>
            <person name="Podell S."/>
            <person name="Hess W.R."/>
            <person name="Klages S."/>
            <person name="Esquenazi E."/>
            <person name="Niessen S."/>
            <person name="Hoover H."/>
            <person name="Rothmann M."/>
            <person name="Lasken R.S."/>
            <person name="Yates J.R.III."/>
            <person name="Reinhardt R."/>
            <person name="Kube M."/>
            <person name="Burkart M.D."/>
            <person name="Allen E.E."/>
            <person name="Dorrestein P.C."/>
            <person name="Gerwick W.H."/>
            <person name="Gerwick L."/>
        </authorList>
    </citation>
    <scope>NUCLEOTIDE SEQUENCE [LARGE SCALE GENOMIC DNA]</scope>
    <source>
        <strain evidence="4">3L</strain>
    </source>
</reference>
<feature type="signal peptide" evidence="1">
    <location>
        <begin position="1"/>
        <end position="28"/>
    </location>
</feature>
<dbReference type="OrthoDB" id="486897at2"/>
<feature type="chain" id="PRO_5003319810" evidence="1">
    <location>
        <begin position="29"/>
        <end position="505"/>
    </location>
</feature>
<dbReference type="InterPro" id="IPR011051">
    <property type="entry name" value="RmlC_Cupin_sf"/>
</dbReference>
<dbReference type="PANTHER" id="PTHR36440:SF1">
    <property type="entry name" value="PUTATIVE (AFU_ORTHOLOGUE AFUA_8G07350)-RELATED"/>
    <property type="match status" value="1"/>
</dbReference>
<evidence type="ECO:0000259" key="2">
    <source>
        <dbReference type="Pfam" id="PF07883"/>
    </source>
</evidence>